<dbReference type="InterPro" id="IPR005135">
    <property type="entry name" value="Endo/exonuclease/phosphatase"/>
</dbReference>
<dbReference type="PROSITE" id="PS50878">
    <property type="entry name" value="RT_POL"/>
    <property type="match status" value="1"/>
</dbReference>
<dbReference type="InterPro" id="IPR026960">
    <property type="entry name" value="RVT-Znf"/>
</dbReference>
<dbReference type="AlphaFoldDB" id="A0A438HL56"/>
<dbReference type="InterPro" id="IPR036691">
    <property type="entry name" value="Endo/exonu/phosph_ase_sf"/>
</dbReference>
<dbReference type="Pfam" id="PF00078">
    <property type="entry name" value="RVT_1"/>
    <property type="match status" value="1"/>
</dbReference>
<dbReference type="InterPro" id="IPR000477">
    <property type="entry name" value="RT_dom"/>
</dbReference>
<dbReference type="Gene3D" id="3.60.10.10">
    <property type="entry name" value="Endonuclease/exonuclease/phosphatase"/>
    <property type="match status" value="1"/>
</dbReference>
<dbReference type="SUPFAM" id="SSF56672">
    <property type="entry name" value="DNA/RNA polymerases"/>
    <property type="match status" value="1"/>
</dbReference>
<gene>
    <name evidence="2" type="primary">YTX2_65</name>
    <name evidence="2" type="ORF">CK203_032901</name>
</gene>
<dbReference type="Pfam" id="PF03372">
    <property type="entry name" value="Exo_endo_phos"/>
    <property type="match status" value="1"/>
</dbReference>
<dbReference type="SUPFAM" id="SSF56219">
    <property type="entry name" value="DNase I-like"/>
    <property type="match status" value="1"/>
</dbReference>
<protein>
    <submittedName>
        <fullName evidence="2">Transposon TX1 uncharacterized 149 kDa protein</fullName>
    </submittedName>
</protein>
<evidence type="ECO:0000259" key="1">
    <source>
        <dbReference type="PROSITE" id="PS50878"/>
    </source>
</evidence>
<sequence length="1207" mass="137332">MSQQMVNSVGIGRFLNWAFVDARGAAGGLLLLWDNRVLENLEVEREGGGGYSISIRFRNCVDGFTWIFSGVYGPVISSEKEDFWEELSAIRGLWEDPWCLGGDFNAVKFPEERRNSLRLTTEMRRFSEVIGELGLKDLPLAGCPFTWIGGLNSQAASRLDRFLFSDQWEDHFSAITQAALPRLISDHSPIVLQAGGFSSGKSPFRFENMWLKIDGFQDLVRSWWNGYSVEGYSSHCIAEKLKALKKDLKNWNKEVIGNVSLNRAEAFSRLQRWETRENDSPLTASEVEAKNLALEDYKKWALLEETSWRQKSREIWLKEGDKNTKYFHKMANARARKNFLSKIRINEVTLSSSDDLKEGVCRAYKSLLSELGDWRPNINGLNFKELGEGLASSLEVVFSKEEIYAALSSCCGDKAPGLDDFTMAFWLFCWDVVKSEILELFREFHLHGTFQRSLNSTFLLLIPKKEGAEDLRDFRPISLVGSVYKLLAKVLANRLKSVMGEVISDSQQAFVHGRQILDAVLIANEALDSRLKDNAPGLLLKLDIEKAFDHVNWNFLIDVMSRMGFGHKWINWMKWCWSTATFSILINGFKVGGRGREGLIVSDLLFADDTLIFCDADAVQLQYLSWTFMWFEAISGLKVNLSKSEAIPVGECPPMESLVSILGCKIGCLPTSYLGLPLGAPYKSTSAWDAVEERFRKRLSLWKRQYLSKGGRLTLLKSTLSSLPTYFLSLFVIPKRVCARLEKIQRDFLWGGGALENKPHLVCWKVICAAKKDGGLGIRNLAIFNKAFLGKWLWRFANENESLWKQIISSKYDLQDGGWCSKGVRDRYGVGVWKAIRNGWENFRSHSRFLVGDGTRVKFWKDLWCENQSLEEAFPILFNLSVNKEGLVAEAWEEDGAGGSWGPRFNRHLNDWEVGEVENLLSKLHPLAIRRGVDDSLRWKANKNGTFSVKCFYSSLSMGINHRFPASTIWTSWAPTRASFFGWEAAWNRLLTIDRLKRFGWNIPNRCFLCKNEEESIDHLLLFCEKARMLWYLTFSLFGVQWVMHSSVKRNLLGWYGSFVGKKREKAWKTAPLCLMWTIWKERNRRAFDDVERNDQDIKSIFLYTFVNWARLNLSTPYLKEECGSSLEHGLELLGFIEDLGVFCGESLAQFTANGSGQLLLLLSIVVGSSTVLFASGAKKKLQQALSKLVGEVIAAYAAKAIVKGIT</sequence>
<comment type="caution">
    <text evidence="2">The sequence shown here is derived from an EMBL/GenBank/DDBJ whole genome shotgun (WGS) entry which is preliminary data.</text>
</comment>
<accession>A0A438HL56</accession>
<feature type="domain" description="Reverse transcriptase" evidence="1">
    <location>
        <begin position="443"/>
        <end position="666"/>
    </location>
</feature>
<dbReference type="Proteomes" id="UP000288805">
    <property type="component" value="Unassembled WGS sequence"/>
</dbReference>
<dbReference type="Pfam" id="PF13966">
    <property type="entry name" value="zf-RVT"/>
    <property type="match status" value="1"/>
</dbReference>
<name>A0A438HL56_VITVI</name>
<evidence type="ECO:0000313" key="2">
    <source>
        <dbReference type="EMBL" id="RVW85176.1"/>
    </source>
</evidence>
<dbReference type="GO" id="GO:0003824">
    <property type="term" value="F:catalytic activity"/>
    <property type="evidence" value="ECO:0007669"/>
    <property type="project" value="InterPro"/>
</dbReference>
<dbReference type="EMBL" id="QGNW01000207">
    <property type="protein sequence ID" value="RVW85176.1"/>
    <property type="molecule type" value="Genomic_DNA"/>
</dbReference>
<organism evidence="2 3">
    <name type="scientific">Vitis vinifera</name>
    <name type="common">Grape</name>
    <dbReference type="NCBI Taxonomy" id="29760"/>
    <lineage>
        <taxon>Eukaryota</taxon>
        <taxon>Viridiplantae</taxon>
        <taxon>Streptophyta</taxon>
        <taxon>Embryophyta</taxon>
        <taxon>Tracheophyta</taxon>
        <taxon>Spermatophyta</taxon>
        <taxon>Magnoliopsida</taxon>
        <taxon>eudicotyledons</taxon>
        <taxon>Gunneridae</taxon>
        <taxon>Pentapetalae</taxon>
        <taxon>rosids</taxon>
        <taxon>Vitales</taxon>
        <taxon>Vitaceae</taxon>
        <taxon>Viteae</taxon>
        <taxon>Vitis</taxon>
    </lineage>
</organism>
<reference evidence="2 3" key="1">
    <citation type="journal article" date="2018" name="PLoS Genet.">
        <title>Population sequencing reveals clonal diversity and ancestral inbreeding in the grapevine cultivar Chardonnay.</title>
        <authorList>
            <person name="Roach M.J."/>
            <person name="Johnson D.L."/>
            <person name="Bohlmann J."/>
            <person name="van Vuuren H.J."/>
            <person name="Jones S.J."/>
            <person name="Pretorius I.S."/>
            <person name="Schmidt S.A."/>
            <person name="Borneman A.R."/>
        </authorList>
    </citation>
    <scope>NUCLEOTIDE SEQUENCE [LARGE SCALE GENOMIC DNA]</scope>
    <source>
        <strain evidence="3">cv. Chardonnay</strain>
        <tissue evidence="2">Leaf</tissue>
    </source>
</reference>
<dbReference type="PANTHER" id="PTHR33116">
    <property type="entry name" value="REVERSE TRANSCRIPTASE ZINC-BINDING DOMAIN-CONTAINING PROTEIN-RELATED-RELATED"/>
    <property type="match status" value="1"/>
</dbReference>
<dbReference type="CDD" id="cd01650">
    <property type="entry name" value="RT_nLTR_like"/>
    <property type="match status" value="1"/>
</dbReference>
<dbReference type="InterPro" id="IPR043502">
    <property type="entry name" value="DNA/RNA_pol_sf"/>
</dbReference>
<evidence type="ECO:0000313" key="3">
    <source>
        <dbReference type="Proteomes" id="UP000288805"/>
    </source>
</evidence>
<proteinExistence type="predicted"/>
<dbReference type="PANTHER" id="PTHR33116:SF78">
    <property type="entry name" value="OS12G0587133 PROTEIN"/>
    <property type="match status" value="1"/>
</dbReference>